<dbReference type="PROSITE" id="PS50206">
    <property type="entry name" value="RHODANESE_3"/>
    <property type="match status" value="1"/>
</dbReference>
<feature type="domain" description="USP" evidence="4">
    <location>
        <begin position="758"/>
        <end position="1127"/>
    </location>
</feature>
<dbReference type="Pfam" id="PF00443">
    <property type="entry name" value="UCH"/>
    <property type="match status" value="1"/>
</dbReference>
<accession>A0A8H3YRQ2</accession>
<dbReference type="Proteomes" id="UP000490939">
    <property type="component" value="Unassembled WGS sequence"/>
</dbReference>
<evidence type="ECO:0000256" key="2">
    <source>
        <dbReference type="SAM" id="MobiDB-lite"/>
    </source>
</evidence>
<dbReference type="InterPro" id="IPR038765">
    <property type="entry name" value="Papain-like_cys_pep_sf"/>
</dbReference>
<evidence type="ECO:0000259" key="4">
    <source>
        <dbReference type="PROSITE" id="PS50235"/>
    </source>
</evidence>
<feature type="compositionally biased region" description="Polar residues" evidence="2">
    <location>
        <begin position="332"/>
        <end position="370"/>
    </location>
</feature>
<dbReference type="InterPro" id="IPR001763">
    <property type="entry name" value="Rhodanese-like_dom"/>
</dbReference>
<feature type="region of interest" description="Disordered" evidence="2">
    <location>
        <begin position="661"/>
        <end position="698"/>
    </location>
</feature>
<proteinExistence type="inferred from homology"/>
<feature type="compositionally biased region" description="Low complexity" evidence="2">
    <location>
        <begin position="668"/>
        <end position="694"/>
    </location>
</feature>
<evidence type="ECO:0000256" key="1">
    <source>
        <dbReference type="ARBA" id="ARBA00009085"/>
    </source>
</evidence>
<feature type="domain" description="Rhodanese" evidence="3">
    <location>
        <begin position="428"/>
        <end position="558"/>
    </location>
</feature>
<dbReference type="AlphaFoldDB" id="A0A8H3YRQ2"/>
<dbReference type="GO" id="GO:0016579">
    <property type="term" value="P:protein deubiquitination"/>
    <property type="evidence" value="ECO:0007669"/>
    <property type="project" value="InterPro"/>
</dbReference>
<evidence type="ECO:0000313" key="5">
    <source>
        <dbReference type="EMBL" id="KAE9970824.1"/>
    </source>
</evidence>
<dbReference type="InterPro" id="IPR036873">
    <property type="entry name" value="Rhodanese-like_dom_sf"/>
</dbReference>
<dbReference type="Gene3D" id="3.90.70.10">
    <property type="entry name" value="Cysteine proteinases"/>
    <property type="match status" value="1"/>
</dbReference>
<sequence>MAAASSAPFSVPGPHNSDSPNGSRSNRSSTSNGGLPPDGHRHIDDLLAEAERRARDLQHLPIGHLINSAKDSARYAESLADYRKRDQAYVEYMFAYELIVNIIPRSRDFVALSSQKHSVLYKLFRETLQSVDQNNDRFDKIKNIIINDNRRLGITARSRATTQSPPPRPMSQQPSLPASRMNDELFLDNTTNGGTNGTRPAVPARPYSVEVGSLDSISAGTSLRSRPSPRPKPESLHGNALSQGIAHANGPVDDLSQRFARLRTTGNQSTAPSQYQQVQNGAVRMPSPTQYASNGTMGPPPRPSGPRGMPVIPPKLPLDTQLAVQMPKAPSPTYSPARNMQTPQGVNPPRSTARSAVGNRSGSIVTSSASARAPGDTDGNSYFPSALSHETPRPQAPTPNSSSRRNGSFGLPSEGREIEPNMLFDYMKMFRVLLIDVRSRQEFDQGHIDSAAIVCIEPLTLRSGMSDEDLESTMILSPDAELTHFSKRDGFDLVVCYDYRTQTSEFLTKPERNMEEEALRRLFDALSEFNVSKTLNRSPLLLTGGIEAWTNLLGDAALRTSDTAATKTAKSSQPRRRPVPSPSAAATLAMEKRRRREYNPLDPEEEQKWLESARKESVYIDSLPVDGESADSFDEEAEEDPAFYRTQADFLRRFPAVEVEQESMTSASPPSYSSDPYYPANVQSLSQTSTRQSTPLPRYPAPAVNNEMPSRPLPAAARVSYSGAHDRGPYNAPARNQQELRPYVPTKDMPHNVRLPKTGLVNFGVTCYMNATIQCLNATIPLTMQIRSESFRQFVQRDNWKGTKGLVTEHYSNLIKSLWIGDVNACRPSSFRNLCARMDGNWGEDQQQDAKEFLEFVMECLHEDLNVNWRNPPPHVLTIEEENFREKLAKPFAAQVEWARHAKREKSLISDLFAGQHCSQLKCLKCGHTSTTYEMFMSISVEIPRSGHSNIYDCLRSYCKEEKLAGGEKWMCPKCKKEREATKRITITRAPRYLIVHFKRFAAGFQQSAKKVHTPIDFPLCNLDLAEFMAPLPTDAERQRAVQATGDTKYLTRRLEEPMLPPFTYDAYAVMRHLGSTLSSGHYISLVRDGGRGKWREFNDEKVHDFTPGNDKGLQDGRAYIVFFERTGLHGSGSVAVTTERMIVEARRLGVTSLSDQQLEFYAKKMPKTWEEHWN</sequence>
<dbReference type="InterPro" id="IPR001394">
    <property type="entry name" value="Peptidase_C19_UCH"/>
</dbReference>
<evidence type="ECO:0000313" key="6">
    <source>
        <dbReference type="Proteomes" id="UP000490939"/>
    </source>
</evidence>
<comment type="caution">
    <text evidence="5">The sequence shown here is derived from an EMBL/GenBank/DDBJ whole genome shotgun (WGS) entry which is preliminary data.</text>
</comment>
<dbReference type="InterPro" id="IPR028889">
    <property type="entry name" value="USP"/>
</dbReference>
<gene>
    <name evidence="5" type="ORF">EG327_010144</name>
</gene>
<protein>
    <recommendedName>
        <fullName evidence="7">Cysteine proteinase</fullName>
    </recommendedName>
</protein>
<organism evidence="5 6">
    <name type="scientific">Venturia inaequalis</name>
    <name type="common">Apple scab fungus</name>
    <dbReference type="NCBI Taxonomy" id="5025"/>
    <lineage>
        <taxon>Eukaryota</taxon>
        <taxon>Fungi</taxon>
        <taxon>Dikarya</taxon>
        <taxon>Ascomycota</taxon>
        <taxon>Pezizomycotina</taxon>
        <taxon>Dothideomycetes</taxon>
        <taxon>Pleosporomycetidae</taxon>
        <taxon>Venturiales</taxon>
        <taxon>Venturiaceae</taxon>
        <taxon>Venturia</taxon>
    </lineage>
</organism>
<keyword evidence="6" id="KW-1185">Reference proteome</keyword>
<dbReference type="Pfam" id="PF00581">
    <property type="entry name" value="Rhodanese"/>
    <property type="match status" value="1"/>
</dbReference>
<dbReference type="SUPFAM" id="SSF54001">
    <property type="entry name" value="Cysteine proteinases"/>
    <property type="match status" value="1"/>
</dbReference>
<dbReference type="PANTHER" id="PTHR21646:SF23">
    <property type="entry name" value="UBIQUITIN CARBOXYL-TERMINAL HYDROLASE USP2"/>
    <property type="match status" value="1"/>
</dbReference>
<reference evidence="5 6" key="1">
    <citation type="submission" date="2019-07" db="EMBL/GenBank/DDBJ databases">
        <title>Venturia inaequalis Genome Resource.</title>
        <authorList>
            <person name="Lichtner F.J."/>
        </authorList>
    </citation>
    <scope>NUCLEOTIDE SEQUENCE [LARGE SCALE GENOMIC DNA]</scope>
    <source>
        <strain evidence="5 6">DMI_063113</strain>
    </source>
</reference>
<feature type="region of interest" description="Disordered" evidence="2">
    <location>
        <begin position="157"/>
        <end position="238"/>
    </location>
</feature>
<feature type="compositionally biased region" description="Low complexity" evidence="2">
    <location>
        <begin position="16"/>
        <end position="34"/>
    </location>
</feature>
<feature type="region of interest" description="Disordered" evidence="2">
    <location>
        <begin position="285"/>
        <end position="415"/>
    </location>
</feature>
<dbReference type="InterPro" id="IPR050185">
    <property type="entry name" value="Ub_carboxyl-term_hydrolase"/>
</dbReference>
<evidence type="ECO:0000259" key="3">
    <source>
        <dbReference type="PROSITE" id="PS50206"/>
    </source>
</evidence>
<dbReference type="PROSITE" id="PS50235">
    <property type="entry name" value="USP_3"/>
    <property type="match status" value="1"/>
</dbReference>
<feature type="compositionally biased region" description="Low complexity" evidence="2">
    <location>
        <begin position="563"/>
        <end position="572"/>
    </location>
</feature>
<dbReference type="PANTHER" id="PTHR21646">
    <property type="entry name" value="UBIQUITIN CARBOXYL-TERMINAL HYDROLASE"/>
    <property type="match status" value="1"/>
</dbReference>
<dbReference type="SMART" id="SM00450">
    <property type="entry name" value="RHOD"/>
    <property type="match status" value="1"/>
</dbReference>
<feature type="compositionally biased region" description="Polar residues" evidence="2">
    <location>
        <begin position="287"/>
        <end position="296"/>
    </location>
</feature>
<dbReference type="CDD" id="cd02674">
    <property type="entry name" value="Peptidase_C19R"/>
    <property type="match status" value="1"/>
</dbReference>
<dbReference type="GO" id="GO:0004843">
    <property type="term" value="F:cysteine-type deubiquitinase activity"/>
    <property type="evidence" value="ECO:0007669"/>
    <property type="project" value="InterPro"/>
</dbReference>
<dbReference type="SUPFAM" id="SSF52821">
    <property type="entry name" value="Rhodanese/Cell cycle control phosphatase"/>
    <property type="match status" value="1"/>
</dbReference>
<dbReference type="Gene3D" id="3.40.250.10">
    <property type="entry name" value="Rhodanese-like domain"/>
    <property type="match status" value="1"/>
</dbReference>
<feature type="region of interest" description="Disordered" evidence="2">
    <location>
        <begin position="1"/>
        <end position="42"/>
    </location>
</feature>
<feature type="region of interest" description="Disordered" evidence="2">
    <location>
        <begin position="563"/>
        <end position="607"/>
    </location>
</feature>
<comment type="similarity">
    <text evidence="1">Belongs to the peptidase C19 family.</text>
</comment>
<dbReference type="EMBL" id="WNWR01000705">
    <property type="protein sequence ID" value="KAE9970824.1"/>
    <property type="molecule type" value="Genomic_DNA"/>
</dbReference>
<name>A0A8H3YRQ2_VENIN</name>
<evidence type="ECO:0008006" key="7">
    <source>
        <dbReference type="Google" id="ProtNLM"/>
    </source>
</evidence>